<evidence type="ECO:0000313" key="3">
    <source>
        <dbReference type="Proteomes" id="UP001333102"/>
    </source>
</evidence>
<organism evidence="2 3">
    <name type="scientific">Geochorda subterranea</name>
    <dbReference type="NCBI Taxonomy" id="3109564"/>
    <lineage>
        <taxon>Bacteria</taxon>
        <taxon>Bacillati</taxon>
        <taxon>Bacillota</taxon>
        <taxon>Limnochordia</taxon>
        <taxon>Limnochordales</taxon>
        <taxon>Geochordaceae</taxon>
        <taxon>Geochorda</taxon>
    </lineage>
</organism>
<accession>A0ABZ1BM20</accession>
<dbReference type="Proteomes" id="UP001333102">
    <property type="component" value="Chromosome"/>
</dbReference>
<keyword evidence="3" id="KW-1185">Reference proteome</keyword>
<gene>
    <name evidence="2" type="ORF">VLY81_10460</name>
</gene>
<protein>
    <submittedName>
        <fullName evidence="2">Uncharacterized protein</fullName>
    </submittedName>
</protein>
<feature type="region of interest" description="Disordered" evidence="1">
    <location>
        <begin position="334"/>
        <end position="357"/>
    </location>
</feature>
<proteinExistence type="predicted"/>
<sequence length="357" mass="38815">MKRAVLAAALVCALLAARETRPARADAPDPSPLSVLYELHRASGPAYQETDGTWVVVPESRIEWEVAWHVTNRSDKALSGIRLRNHYSSELDVVPGTFNGTHGHVSFGPVGGPHSATAVEWLVGDLAPGATAVLTFHVATGRNPAGKQMYGDEGEYCLDSALTVWWGSGRQGREHDGSMSFSCVRVISRRPPWIRVEVSNTRKDWRLRRPGEYASMAFELGVASNGSVAVLFEGFDDLHRPSSGACAPGPTLPAWYARGSTLEQAEAAGWVQADEFNRRWVWLEASPTLRKGRTLTFWQRLAVSEGTPSCEYEDRATVVFILSRFGGMGVAADTTGSDALMPRPDDLVLPPAAQEGL</sequence>
<evidence type="ECO:0000313" key="2">
    <source>
        <dbReference type="EMBL" id="WRP13854.1"/>
    </source>
</evidence>
<dbReference type="RefSeq" id="WP_324668111.1">
    <property type="nucleotide sequence ID" value="NZ_CP141614.1"/>
</dbReference>
<dbReference type="EMBL" id="CP141614">
    <property type="protein sequence ID" value="WRP13854.1"/>
    <property type="molecule type" value="Genomic_DNA"/>
</dbReference>
<evidence type="ECO:0000256" key="1">
    <source>
        <dbReference type="SAM" id="MobiDB-lite"/>
    </source>
</evidence>
<reference evidence="3" key="1">
    <citation type="submission" date="2023-12" db="EMBL/GenBank/DDBJ databases">
        <title>Novel isolates from deep terrestrial aquifers shed light on the physiology and ecology of the class Limnochordia.</title>
        <authorList>
            <person name="Karnachuk O.V."/>
            <person name="Lukina A.P."/>
            <person name="Avakyan M.R."/>
            <person name="Kadnikov V."/>
            <person name="Begmatov S."/>
            <person name="Beletsky A.V."/>
            <person name="Mardanov A.V."/>
            <person name="Ravin N.V."/>
        </authorList>
    </citation>
    <scope>NUCLEOTIDE SEQUENCE [LARGE SCALE GENOMIC DNA]</scope>
    <source>
        <strain evidence="3">LN</strain>
    </source>
</reference>
<name>A0ABZ1BM20_9FIRM</name>